<dbReference type="EMBL" id="JAHYBZ010000015">
    <property type="protein sequence ID" value="MBW6401794.1"/>
    <property type="molecule type" value="Genomic_DNA"/>
</dbReference>
<evidence type="ECO:0000259" key="3">
    <source>
        <dbReference type="Pfam" id="PF21783"/>
    </source>
</evidence>
<feature type="domain" description="YNCE-like beta-propeller" evidence="3">
    <location>
        <begin position="113"/>
        <end position="298"/>
    </location>
</feature>
<reference evidence="4 5" key="1">
    <citation type="submission" date="2021-07" db="EMBL/GenBank/DDBJ databases">
        <authorList>
            <person name="So Y."/>
        </authorList>
    </citation>
    <scope>NUCLEOTIDE SEQUENCE [LARGE SCALE GENOMIC DNA]</scope>
    <source>
        <strain evidence="4 5">HJA6</strain>
    </source>
</reference>
<dbReference type="Proteomes" id="UP001196565">
    <property type="component" value="Unassembled WGS sequence"/>
</dbReference>
<dbReference type="InterPro" id="IPR048433">
    <property type="entry name" value="YNCE-like_beta-prop"/>
</dbReference>
<keyword evidence="1 2" id="KW-0732">Signal</keyword>
<organism evidence="4 5">
    <name type="scientific">Roseomonas alba</name>
    <dbReference type="NCBI Taxonomy" id="2846776"/>
    <lineage>
        <taxon>Bacteria</taxon>
        <taxon>Pseudomonadati</taxon>
        <taxon>Pseudomonadota</taxon>
        <taxon>Alphaproteobacteria</taxon>
        <taxon>Acetobacterales</taxon>
        <taxon>Roseomonadaceae</taxon>
        <taxon>Roseomonas</taxon>
    </lineage>
</organism>
<sequence length="434" mass="44917">MSVLHRRDLPFLLAGAGLFLAAPMARASTDCGGTIFTADEGSASISAVDLASGRISTVAVPITPHNVQAVGDGRRLFAVGTAAGAHGTDHARGSGRLVVLETVPGAAPRVVADIAAGRHPGHVVADAAGGRAFIADSEADALLVVDVAARRVAASVPVGDYPHGLRLSPDGREVWLANVKDGTVSVVDVAGGREVARIQAGPSPVQVGFLPDGSRAYVSLRDANAVAEIDARTRRVLRRIPVGRGPVQVFATPDGKLLYVANEGTRAAPGTTASVIDVAAGAVIATIETGRGAHGVVVYKAESCDCCDAWVGHLRNSGLHVIAHHSDDLPAMRRRAGVPRELESCHTAFVDNYVIEGHVPPASVWRLLGERPAGVLGLAVPGMPVGSPGMETPRGGASQPYTVWLFSIGNPPRPYGTTVEAHPSPPRMWVTLRS</sequence>
<evidence type="ECO:0000313" key="5">
    <source>
        <dbReference type="Proteomes" id="UP001196565"/>
    </source>
</evidence>
<dbReference type="Gene3D" id="2.130.10.10">
    <property type="entry name" value="YVTN repeat-like/Quinoprotein amine dehydrogenase"/>
    <property type="match status" value="2"/>
</dbReference>
<dbReference type="RefSeq" id="WP_219766667.1">
    <property type="nucleotide sequence ID" value="NZ_JAHYBZ010000015.1"/>
</dbReference>
<accession>A0ABS7AKY8</accession>
<dbReference type="InterPro" id="IPR015943">
    <property type="entry name" value="WD40/YVTN_repeat-like_dom_sf"/>
</dbReference>
<dbReference type="InterPro" id="IPR011045">
    <property type="entry name" value="N2O_reductase_N"/>
</dbReference>
<dbReference type="InterPro" id="IPR051200">
    <property type="entry name" value="Host-pathogen_enzymatic-act"/>
</dbReference>
<dbReference type="SUPFAM" id="SSF50974">
    <property type="entry name" value="Nitrous oxide reductase, N-terminal domain"/>
    <property type="match status" value="1"/>
</dbReference>
<protein>
    <recommendedName>
        <fullName evidence="3">YNCE-like beta-propeller domain-containing protein</fullName>
    </recommendedName>
</protein>
<comment type="caution">
    <text evidence="4">The sequence shown here is derived from an EMBL/GenBank/DDBJ whole genome shotgun (WGS) entry which is preliminary data.</text>
</comment>
<dbReference type="Pfam" id="PF04214">
    <property type="entry name" value="DUF411"/>
    <property type="match status" value="1"/>
</dbReference>
<evidence type="ECO:0000313" key="4">
    <source>
        <dbReference type="EMBL" id="MBW6401794.1"/>
    </source>
</evidence>
<keyword evidence="5" id="KW-1185">Reference proteome</keyword>
<gene>
    <name evidence="4" type="ORF">KPL78_28360</name>
</gene>
<dbReference type="PANTHER" id="PTHR47197:SF3">
    <property type="entry name" value="DIHYDRO-HEME D1 DEHYDROGENASE"/>
    <property type="match status" value="1"/>
</dbReference>
<dbReference type="InterPro" id="IPR007332">
    <property type="entry name" value="DUF411"/>
</dbReference>
<name>A0ABS7AKY8_9PROT</name>
<feature type="chain" id="PRO_5045600536" description="YNCE-like beta-propeller domain-containing protein" evidence="2">
    <location>
        <begin position="28"/>
        <end position="434"/>
    </location>
</feature>
<dbReference type="InterPro" id="IPR011964">
    <property type="entry name" value="YVTN_b-propeller_repeat"/>
</dbReference>
<evidence type="ECO:0000256" key="2">
    <source>
        <dbReference type="SAM" id="SignalP"/>
    </source>
</evidence>
<feature type="signal peptide" evidence="2">
    <location>
        <begin position="1"/>
        <end position="27"/>
    </location>
</feature>
<proteinExistence type="predicted"/>
<dbReference type="NCBIfam" id="TIGR02276">
    <property type="entry name" value="beta_rpt_yvtn"/>
    <property type="match status" value="3"/>
</dbReference>
<evidence type="ECO:0000256" key="1">
    <source>
        <dbReference type="ARBA" id="ARBA00022729"/>
    </source>
</evidence>
<dbReference type="Pfam" id="PF21783">
    <property type="entry name" value="YNCE"/>
    <property type="match status" value="1"/>
</dbReference>
<dbReference type="PANTHER" id="PTHR47197">
    <property type="entry name" value="PROTEIN NIRF"/>
    <property type="match status" value="1"/>
</dbReference>